<keyword evidence="9" id="KW-1185">Reference proteome</keyword>
<protein>
    <submittedName>
        <fullName evidence="8">Acetoacetate metabolism regulatory protein AtoC</fullName>
    </submittedName>
</protein>
<dbReference type="Gene3D" id="3.40.50.2300">
    <property type="match status" value="1"/>
</dbReference>
<dbReference type="GO" id="GO:0043565">
    <property type="term" value="F:sequence-specific DNA binding"/>
    <property type="evidence" value="ECO:0007669"/>
    <property type="project" value="InterPro"/>
</dbReference>
<dbReference type="InterPro" id="IPR027417">
    <property type="entry name" value="P-loop_NTPase"/>
</dbReference>
<dbReference type="Pfam" id="PF02954">
    <property type="entry name" value="HTH_8"/>
    <property type="match status" value="1"/>
</dbReference>
<keyword evidence="5" id="KW-0597">Phosphoprotein</keyword>
<dbReference type="InterPro" id="IPR001789">
    <property type="entry name" value="Sig_transdc_resp-reg_receiver"/>
</dbReference>
<evidence type="ECO:0000313" key="9">
    <source>
        <dbReference type="Proteomes" id="UP000427769"/>
    </source>
</evidence>
<dbReference type="PROSITE" id="PS00676">
    <property type="entry name" value="SIGMA54_INTERACT_2"/>
    <property type="match status" value="1"/>
</dbReference>
<dbReference type="GO" id="GO:0005524">
    <property type="term" value="F:ATP binding"/>
    <property type="evidence" value="ECO:0007669"/>
    <property type="project" value="UniProtKB-KW"/>
</dbReference>
<reference evidence="8 9" key="1">
    <citation type="submission" date="2019-11" db="EMBL/GenBank/DDBJ databases">
        <title>Comparative genomics of hydrocarbon-degrading Desulfosarcina strains.</title>
        <authorList>
            <person name="Watanabe M."/>
            <person name="Kojima H."/>
            <person name="Fukui M."/>
        </authorList>
    </citation>
    <scope>NUCLEOTIDE SEQUENCE [LARGE SCALE GENOMIC DNA]</scope>
    <source>
        <strain evidence="8 9">PP31</strain>
    </source>
</reference>
<dbReference type="PANTHER" id="PTHR32071">
    <property type="entry name" value="TRANSCRIPTIONAL REGULATORY PROTEIN"/>
    <property type="match status" value="1"/>
</dbReference>
<accession>A0A5K7ZEH7</accession>
<feature type="modified residue" description="4-aspartylphosphate" evidence="5">
    <location>
        <position position="53"/>
    </location>
</feature>
<keyword evidence="3" id="KW-0805">Transcription regulation</keyword>
<dbReference type="KEGG" id="dwd:DSCW_55400"/>
<dbReference type="SUPFAM" id="SSF52540">
    <property type="entry name" value="P-loop containing nucleoside triphosphate hydrolases"/>
    <property type="match status" value="1"/>
</dbReference>
<dbReference type="SUPFAM" id="SSF46689">
    <property type="entry name" value="Homeodomain-like"/>
    <property type="match status" value="1"/>
</dbReference>
<dbReference type="InterPro" id="IPR002078">
    <property type="entry name" value="Sigma_54_int"/>
</dbReference>
<keyword evidence="1" id="KW-0547">Nucleotide-binding</keyword>
<dbReference type="Pfam" id="PF25601">
    <property type="entry name" value="AAA_lid_14"/>
    <property type="match status" value="1"/>
</dbReference>
<dbReference type="PROSITE" id="PS00675">
    <property type="entry name" value="SIGMA54_INTERACT_1"/>
    <property type="match status" value="1"/>
</dbReference>
<dbReference type="Gene3D" id="1.10.10.60">
    <property type="entry name" value="Homeodomain-like"/>
    <property type="match status" value="1"/>
</dbReference>
<dbReference type="SMART" id="SM00382">
    <property type="entry name" value="AAA"/>
    <property type="match status" value="1"/>
</dbReference>
<evidence type="ECO:0000259" key="6">
    <source>
        <dbReference type="PROSITE" id="PS50045"/>
    </source>
</evidence>
<evidence type="ECO:0000256" key="4">
    <source>
        <dbReference type="ARBA" id="ARBA00023163"/>
    </source>
</evidence>
<dbReference type="Pfam" id="PF00072">
    <property type="entry name" value="Response_reg"/>
    <property type="match status" value="1"/>
</dbReference>
<dbReference type="InterPro" id="IPR011006">
    <property type="entry name" value="CheY-like_superfamily"/>
</dbReference>
<evidence type="ECO:0000256" key="2">
    <source>
        <dbReference type="ARBA" id="ARBA00022840"/>
    </source>
</evidence>
<dbReference type="InterPro" id="IPR058031">
    <property type="entry name" value="AAA_lid_NorR"/>
</dbReference>
<feature type="domain" description="Sigma-54 factor interaction" evidence="6">
    <location>
        <begin position="142"/>
        <end position="372"/>
    </location>
</feature>
<dbReference type="RefSeq" id="WP_155306789.1">
    <property type="nucleotide sequence ID" value="NZ_AP021875.1"/>
</dbReference>
<dbReference type="InterPro" id="IPR025662">
    <property type="entry name" value="Sigma_54_int_dom_ATP-bd_1"/>
</dbReference>
<dbReference type="FunFam" id="3.40.50.300:FF:000006">
    <property type="entry name" value="DNA-binding transcriptional regulator NtrC"/>
    <property type="match status" value="1"/>
</dbReference>
<dbReference type="Gene3D" id="3.40.50.300">
    <property type="entry name" value="P-loop containing nucleotide triphosphate hydrolases"/>
    <property type="match status" value="1"/>
</dbReference>
<dbReference type="Pfam" id="PF00158">
    <property type="entry name" value="Sigma54_activat"/>
    <property type="match status" value="1"/>
</dbReference>
<dbReference type="SUPFAM" id="SSF52172">
    <property type="entry name" value="CheY-like"/>
    <property type="match status" value="1"/>
</dbReference>
<dbReference type="GO" id="GO:0000160">
    <property type="term" value="P:phosphorelay signal transduction system"/>
    <property type="evidence" value="ECO:0007669"/>
    <property type="project" value="InterPro"/>
</dbReference>
<keyword evidence="4" id="KW-0804">Transcription</keyword>
<organism evidence="8 9">
    <name type="scientific">Desulfosarcina widdelii</name>
    <dbReference type="NCBI Taxonomy" id="947919"/>
    <lineage>
        <taxon>Bacteria</taxon>
        <taxon>Pseudomonadati</taxon>
        <taxon>Thermodesulfobacteriota</taxon>
        <taxon>Desulfobacteria</taxon>
        <taxon>Desulfobacterales</taxon>
        <taxon>Desulfosarcinaceae</taxon>
        <taxon>Desulfosarcina</taxon>
    </lineage>
</organism>
<dbReference type="InterPro" id="IPR002197">
    <property type="entry name" value="HTH_Fis"/>
</dbReference>
<name>A0A5K7ZEH7_9BACT</name>
<evidence type="ECO:0000259" key="7">
    <source>
        <dbReference type="PROSITE" id="PS50110"/>
    </source>
</evidence>
<dbReference type="EMBL" id="AP021875">
    <property type="protein sequence ID" value="BBO78123.1"/>
    <property type="molecule type" value="Genomic_DNA"/>
</dbReference>
<dbReference type="OrthoDB" id="9763792at2"/>
<dbReference type="SMART" id="SM00448">
    <property type="entry name" value="REC"/>
    <property type="match status" value="1"/>
</dbReference>
<sequence>MRPFAIHVIDDEELVRDSIATAFADAYRIETFPSAEPALAAMQASLPDLVLLDIGLPGMDGLQALEEIYQRHPGLRVVMITAFEEIDTVVRAMKLGAYDYVVKPLQMAGLEATVRNALESVRLQQEVRTLQQQFLQAHIPYFIAQSDVIQDVMTFVGRVAQSPDTPILIQGDTGTGKELVASTIHYQSPNFRGPFVTVNCATIPRDLLESEMFGYEKGAFSGAGAGKRGLVEMAAGGTLFLDEVGDLSLQAQAKLLRFLEQGEYYHVGGVRLQTLQTRVISATNQDLDAMIKKGEFRKDLYFRLGVVEVKIPSLNARPDDILPLARHFMVEFGGKFAKSITGFSSAAEKALLSHDWTGNVRELKNVIERGVLTAAGPTLTPADLGLEASPEPLESCTLGFPPIPPDGLDLTSLTRSVEKHYIEAAMKMADGNESRAAGLLGLNHHTFRYRRKKILSGDS</sequence>
<keyword evidence="2" id="KW-0067">ATP-binding</keyword>
<dbReference type="Gene3D" id="1.10.8.60">
    <property type="match status" value="1"/>
</dbReference>
<evidence type="ECO:0000256" key="1">
    <source>
        <dbReference type="ARBA" id="ARBA00022741"/>
    </source>
</evidence>
<dbReference type="PROSITE" id="PS50110">
    <property type="entry name" value="RESPONSE_REGULATORY"/>
    <property type="match status" value="1"/>
</dbReference>
<proteinExistence type="predicted"/>
<evidence type="ECO:0000256" key="5">
    <source>
        <dbReference type="PROSITE-ProRule" id="PRU00169"/>
    </source>
</evidence>
<dbReference type="CDD" id="cd00009">
    <property type="entry name" value="AAA"/>
    <property type="match status" value="1"/>
</dbReference>
<evidence type="ECO:0000313" key="8">
    <source>
        <dbReference type="EMBL" id="BBO78123.1"/>
    </source>
</evidence>
<feature type="domain" description="Response regulatory" evidence="7">
    <location>
        <begin position="5"/>
        <end position="118"/>
    </location>
</feature>
<dbReference type="PROSITE" id="PS50045">
    <property type="entry name" value="SIGMA54_INTERACT_4"/>
    <property type="match status" value="1"/>
</dbReference>
<dbReference type="InterPro" id="IPR003593">
    <property type="entry name" value="AAA+_ATPase"/>
</dbReference>
<evidence type="ECO:0000256" key="3">
    <source>
        <dbReference type="ARBA" id="ARBA00023015"/>
    </source>
</evidence>
<dbReference type="InterPro" id="IPR025943">
    <property type="entry name" value="Sigma_54_int_dom_ATP-bd_2"/>
</dbReference>
<dbReference type="InterPro" id="IPR009057">
    <property type="entry name" value="Homeodomain-like_sf"/>
</dbReference>
<dbReference type="AlphaFoldDB" id="A0A5K7ZEH7"/>
<gene>
    <name evidence="8" type="ORF">DSCW_55400</name>
</gene>
<dbReference type="Proteomes" id="UP000427769">
    <property type="component" value="Chromosome"/>
</dbReference>
<dbReference type="GO" id="GO:0006355">
    <property type="term" value="P:regulation of DNA-templated transcription"/>
    <property type="evidence" value="ECO:0007669"/>
    <property type="project" value="InterPro"/>
</dbReference>